<dbReference type="EMBL" id="CACRXK020001237">
    <property type="protein sequence ID" value="CAB3987806.1"/>
    <property type="molecule type" value="Genomic_DNA"/>
</dbReference>
<feature type="domain" description="TauD/TfdA-like" evidence="1">
    <location>
        <begin position="68"/>
        <end position="356"/>
    </location>
</feature>
<evidence type="ECO:0000313" key="3">
    <source>
        <dbReference type="Proteomes" id="UP001152795"/>
    </source>
</evidence>
<name>A0A6S7GG47_PARCT</name>
<dbReference type="InterPro" id="IPR042098">
    <property type="entry name" value="TauD-like_sf"/>
</dbReference>
<organism evidence="2 3">
    <name type="scientific">Paramuricea clavata</name>
    <name type="common">Red gorgonian</name>
    <name type="synonym">Violescent sea-whip</name>
    <dbReference type="NCBI Taxonomy" id="317549"/>
    <lineage>
        <taxon>Eukaryota</taxon>
        <taxon>Metazoa</taxon>
        <taxon>Cnidaria</taxon>
        <taxon>Anthozoa</taxon>
        <taxon>Octocorallia</taxon>
        <taxon>Malacalcyonacea</taxon>
        <taxon>Plexauridae</taxon>
        <taxon>Paramuricea</taxon>
    </lineage>
</organism>
<dbReference type="InterPro" id="IPR003819">
    <property type="entry name" value="TauD/TfdA-like"/>
</dbReference>
<dbReference type="Gene3D" id="3.60.130.10">
    <property type="entry name" value="Clavaminate synthase-like"/>
    <property type="match status" value="1"/>
</dbReference>
<evidence type="ECO:0000313" key="2">
    <source>
        <dbReference type="EMBL" id="CAB3987806.1"/>
    </source>
</evidence>
<dbReference type="GO" id="GO:0016491">
    <property type="term" value="F:oxidoreductase activity"/>
    <property type="evidence" value="ECO:0007669"/>
    <property type="project" value="InterPro"/>
</dbReference>
<reference evidence="2" key="1">
    <citation type="submission" date="2020-04" db="EMBL/GenBank/DDBJ databases">
        <authorList>
            <person name="Alioto T."/>
            <person name="Alioto T."/>
            <person name="Gomez Garrido J."/>
        </authorList>
    </citation>
    <scope>NUCLEOTIDE SEQUENCE</scope>
    <source>
        <strain evidence="2">A484AB</strain>
    </source>
</reference>
<dbReference type="InterPro" id="IPR050411">
    <property type="entry name" value="AlphaKG_dependent_hydroxylases"/>
</dbReference>
<gene>
    <name evidence="2" type="ORF">PACLA_8A041634</name>
</gene>
<dbReference type="Pfam" id="PF02668">
    <property type="entry name" value="TauD"/>
    <property type="match status" value="1"/>
</dbReference>
<sequence length="363" mass="41494">MDASRKLLNFVRFAQPRRNLVEIANRKFLPGSYSATFPKHLNEPRENFPVVVSAKDVGATDSATASECAQLCKDNFQDTLNKYGAILFRGFPINGHQDFSDFFNGLGKFNSMEYIGGAAPRIQVGKDTYTASDEPPEITIEGHNEMAYMHTWPDVLLFYCDKPAGPGCGGETVMIANRDILRDLDAEMVGKFAKLGIYYNYHWADASLKKYKAWQQVFMTEDRSDVEKYLEGIGAEYKWEEDGSLVFGYRRPAMINCPHTAELLWFNHATRKHASAWKYNHPFWAEFTDLPYHKFPTHSYFGDKSDIPEEYVQHIREVTWNVAVGFQLQQGDVIAVENHLVQHSRLSFTGERKLLAALLQHPK</sequence>
<dbReference type="OrthoDB" id="408743at2759"/>
<dbReference type="Proteomes" id="UP001152795">
    <property type="component" value="Unassembled WGS sequence"/>
</dbReference>
<dbReference type="PANTHER" id="PTHR10696">
    <property type="entry name" value="GAMMA-BUTYROBETAINE HYDROXYLASE-RELATED"/>
    <property type="match status" value="1"/>
</dbReference>
<comment type="caution">
    <text evidence="2">The sequence shown here is derived from an EMBL/GenBank/DDBJ whole genome shotgun (WGS) entry which is preliminary data.</text>
</comment>
<proteinExistence type="predicted"/>
<evidence type="ECO:0000259" key="1">
    <source>
        <dbReference type="Pfam" id="PF02668"/>
    </source>
</evidence>
<dbReference type="PANTHER" id="PTHR10696:SF21">
    <property type="entry name" value="TAUD_TFDA-LIKE DOMAIN-CONTAINING PROTEIN"/>
    <property type="match status" value="1"/>
</dbReference>
<protein>
    <submittedName>
        <fullName evidence="2">Clavaminate synthase At3g21360-like</fullName>
    </submittedName>
</protein>
<dbReference type="AlphaFoldDB" id="A0A6S7GG47"/>
<accession>A0A6S7GG47</accession>
<dbReference type="SUPFAM" id="SSF51197">
    <property type="entry name" value="Clavaminate synthase-like"/>
    <property type="match status" value="1"/>
</dbReference>
<keyword evidence="3" id="KW-1185">Reference proteome</keyword>